<sequence>MHRSRCQDHRRVPLLHAEVLWKTSTSGSTSLQQLTKMPRRQCREKQESFVGRKVCSREGLNKECALTQCTCR</sequence>
<organism evidence="1 2">
    <name type="scientific">Powellomyces hirtus</name>
    <dbReference type="NCBI Taxonomy" id="109895"/>
    <lineage>
        <taxon>Eukaryota</taxon>
        <taxon>Fungi</taxon>
        <taxon>Fungi incertae sedis</taxon>
        <taxon>Chytridiomycota</taxon>
        <taxon>Chytridiomycota incertae sedis</taxon>
        <taxon>Chytridiomycetes</taxon>
        <taxon>Spizellomycetales</taxon>
        <taxon>Powellomycetaceae</taxon>
        <taxon>Powellomyces</taxon>
    </lineage>
</organism>
<name>A0A507E4V9_9FUNG</name>
<evidence type="ECO:0000313" key="1">
    <source>
        <dbReference type="EMBL" id="TPX58876.1"/>
    </source>
</evidence>
<reference evidence="1 2" key="1">
    <citation type="journal article" date="2019" name="Sci. Rep.">
        <title>Comparative genomics of chytrid fungi reveal insights into the obligate biotrophic and pathogenic lifestyle of Synchytrium endobioticum.</title>
        <authorList>
            <person name="van de Vossenberg B.T.L.H."/>
            <person name="Warris S."/>
            <person name="Nguyen H.D.T."/>
            <person name="van Gent-Pelzer M.P.E."/>
            <person name="Joly D.L."/>
            <person name="van de Geest H.C."/>
            <person name="Bonants P.J.M."/>
            <person name="Smith D.S."/>
            <person name="Levesque C.A."/>
            <person name="van der Lee T.A.J."/>
        </authorList>
    </citation>
    <scope>NUCLEOTIDE SEQUENCE [LARGE SCALE GENOMIC DNA]</scope>
    <source>
        <strain evidence="1 2">CBS 809.83</strain>
    </source>
</reference>
<dbReference type="EMBL" id="QEAQ01000031">
    <property type="protein sequence ID" value="TPX58876.1"/>
    <property type="molecule type" value="Genomic_DNA"/>
</dbReference>
<accession>A0A507E4V9</accession>
<protein>
    <submittedName>
        <fullName evidence="1">Uncharacterized protein</fullName>
    </submittedName>
</protein>
<dbReference type="AlphaFoldDB" id="A0A507E4V9"/>
<proteinExistence type="predicted"/>
<evidence type="ECO:0000313" key="2">
    <source>
        <dbReference type="Proteomes" id="UP000318582"/>
    </source>
</evidence>
<dbReference type="Proteomes" id="UP000318582">
    <property type="component" value="Unassembled WGS sequence"/>
</dbReference>
<comment type="caution">
    <text evidence="1">The sequence shown here is derived from an EMBL/GenBank/DDBJ whole genome shotgun (WGS) entry which is preliminary data.</text>
</comment>
<gene>
    <name evidence="1" type="ORF">PhCBS80983_g02857</name>
</gene>
<keyword evidence="2" id="KW-1185">Reference proteome</keyword>